<name>A0A7G6YCN9_9MICO</name>
<protein>
    <submittedName>
        <fullName evidence="1">Flagellar protein FlgN</fullName>
    </submittedName>
</protein>
<dbReference type="EMBL" id="CP043641">
    <property type="protein sequence ID" value="QNE36254.1"/>
    <property type="molecule type" value="Genomic_DNA"/>
</dbReference>
<dbReference type="GO" id="GO:0044780">
    <property type="term" value="P:bacterial-type flagellum assembly"/>
    <property type="evidence" value="ECO:0007669"/>
    <property type="project" value="InterPro"/>
</dbReference>
<dbReference type="KEGG" id="lse:F1C12_14800"/>
<gene>
    <name evidence="1" type="ORF">F1C12_14800</name>
</gene>
<reference evidence="2" key="1">
    <citation type="submission" date="2019-09" db="EMBL/GenBank/DDBJ databases">
        <title>Antimicrobial potential of Antarctic Bacteria.</title>
        <authorList>
            <person name="Benaud N."/>
            <person name="Edwards R.J."/>
            <person name="Ferrari B.C."/>
        </authorList>
    </citation>
    <scope>NUCLEOTIDE SEQUENCE [LARGE SCALE GENOMIC DNA]</scope>
    <source>
        <strain evidence="2">INR9</strain>
    </source>
</reference>
<evidence type="ECO:0000313" key="1">
    <source>
        <dbReference type="EMBL" id="QNE36254.1"/>
    </source>
</evidence>
<dbReference type="AlphaFoldDB" id="A0A7G6YCN9"/>
<keyword evidence="1" id="KW-0966">Cell projection</keyword>
<keyword evidence="1" id="KW-0282">Flagellum</keyword>
<proteinExistence type="predicted"/>
<evidence type="ECO:0000313" key="2">
    <source>
        <dbReference type="Proteomes" id="UP000515511"/>
    </source>
</evidence>
<sequence>MGANELSNELWRQRELLELLLYKFEVEQLLLASGKARWVPHATREAEVVIERLRTATLSMSVAASALAIEWSLPADTRLRELAAGAPEGAWQGIFAAHLEALVTLTREIRTVRAGNDRLLRNALRAAQDTFDAVSDGASVYTSDGTTDLPSARARLVDATL</sequence>
<dbReference type="InterPro" id="IPR007809">
    <property type="entry name" value="FlgN-like"/>
</dbReference>
<accession>A0A7G6YCN9</accession>
<dbReference type="Pfam" id="PF05130">
    <property type="entry name" value="FlgN"/>
    <property type="match status" value="1"/>
</dbReference>
<dbReference type="RefSeq" id="WP_185275690.1">
    <property type="nucleotide sequence ID" value="NZ_CP043641.1"/>
</dbReference>
<organism evidence="1 2">
    <name type="scientific">Leifsonia shinshuensis</name>
    <dbReference type="NCBI Taxonomy" id="150026"/>
    <lineage>
        <taxon>Bacteria</taxon>
        <taxon>Bacillati</taxon>
        <taxon>Actinomycetota</taxon>
        <taxon>Actinomycetes</taxon>
        <taxon>Micrococcales</taxon>
        <taxon>Microbacteriaceae</taxon>
        <taxon>Leifsonia</taxon>
    </lineage>
</organism>
<keyword evidence="1" id="KW-0969">Cilium</keyword>
<dbReference type="Proteomes" id="UP000515511">
    <property type="component" value="Chromosome"/>
</dbReference>